<dbReference type="InterPro" id="IPR038601">
    <property type="entry name" value="MttB-like_sf"/>
</dbReference>
<evidence type="ECO:0000256" key="4">
    <source>
        <dbReference type="PIRNR" id="PIRNR037567"/>
    </source>
</evidence>
<keyword evidence="3 4" id="KW-0808">Transferase</keyword>
<dbReference type="Proteomes" id="UP001215503">
    <property type="component" value="Unassembled WGS sequence"/>
</dbReference>
<gene>
    <name evidence="5" type="ORF">P2G67_15565</name>
</gene>
<organism evidence="5 6">
    <name type="scientific">Aquibaculum arenosum</name>
    <dbReference type="NCBI Taxonomy" id="3032591"/>
    <lineage>
        <taxon>Bacteria</taxon>
        <taxon>Pseudomonadati</taxon>
        <taxon>Pseudomonadota</taxon>
        <taxon>Alphaproteobacteria</taxon>
        <taxon>Rhodospirillales</taxon>
        <taxon>Rhodovibrionaceae</taxon>
        <taxon>Aquibaculum</taxon>
    </lineage>
</organism>
<proteinExistence type="inferred from homology"/>
<evidence type="ECO:0000313" key="5">
    <source>
        <dbReference type="EMBL" id="MDF2097394.1"/>
    </source>
</evidence>
<comment type="similarity">
    <text evidence="1 4">Belongs to the trimethylamine methyltransferase family.</text>
</comment>
<evidence type="ECO:0000256" key="1">
    <source>
        <dbReference type="ARBA" id="ARBA00007137"/>
    </source>
</evidence>
<reference evidence="5 6" key="1">
    <citation type="submission" date="2023-03" db="EMBL/GenBank/DDBJ databases">
        <title>Fodinicurvata sp. CAU 1616 isolated from sea sendiment.</title>
        <authorList>
            <person name="Kim W."/>
        </authorList>
    </citation>
    <scope>NUCLEOTIDE SEQUENCE [LARGE SCALE GENOMIC DNA]</scope>
    <source>
        <strain evidence="5 6">CAU 1616</strain>
    </source>
</reference>
<dbReference type="InterPro" id="IPR010426">
    <property type="entry name" value="MTTB_MeTrfase"/>
</dbReference>
<dbReference type="Pfam" id="PF06253">
    <property type="entry name" value="MTTB"/>
    <property type="match status" value="1"/>
</dbReference>
<sequence length="512" mass="55585">MTQARGRRREGGRVRRTVGGINQLPWRALENHQAPMDLLDQEALEAIHTASLEILAEVGLDFLHPEALTILKEAGADCEAGSQRVRFDPALVEELVAKAPARFRLHARNPAHNLQIGGSAMVFCSVASAPNVSDLVGGRRPGNYQDFCDLVRLMQALNIVHLFGGYPVEPQDLPPETRHLDALQALGTLSDKVFHAYSLGRTRILDALEMTRILRGIDETQLAREPSLFTVVNSSSPLRLDGPMIEGMLEMGRLGQPVVLTPFTLSGAMAPASLAGALALQNAEALGCIAFAQAANPGAPMVYGGFTSNVDMKSGAPAFGTPEYAKAVLVGGQLARRYGLPYRSSNVNASNCVDGQAAYESMMSLWPVTLAHSNMVMHAAGWLEGGLVASFEKVVLDAEMLQHMAEFLQPLPVNEEELGLEAVRDVGPGGHFFGTAHTLARYEQAFYAPIVSDWRNFETWREAGAEDATQRAHRLYKQLLADFEPPPLDPAIAEELEAFVQRRKREGGAPPL</sequence>
<keyword evidence="2 5" id="KW-0489">Methyltransferase</keyword>
<dbReference type="RefSeq" id="WP_275824187.1">
    <property type="nucleotide sequence ID" value="NZ_JARHUD010000013.1"/>
</dbReference>
<keyword evidence="6" id="KW-1185">Reference proteome</keyword>
<dbReference type="EMBL" id="JARHUD010000013">
    <property type="protein sequence ID" value="MDF2097394.1"/>
    <property type="molecule type" value="Genomic_DNA"/>
</dbReference>
<evidence type="ECO:0000256" key="3">
    <source>
        <dbReference type="ARBA" id="ARBA00022679"/>
    </source>
</evidence>
<dbReference type="PIRSF" id="PIRSF037567">
    <property type="entry name" value="MTTB_MeTrfase"/>
    <property type="match status" value="1"/>
</dbReference>
<evidence type="ECO:0000313" key="6">
    <source>
        <dbReference type="Proteomes" id="UP001215503"/>
    </source>
</evidence>
<dbReference type="EC" id="2.1.1.-" evidence="4"/>
<dbReference type="GO" id="GO:0032259">
    <property type="term" value="P:methylation"/>
    <property type="evidence" value="ECO:0007669"/>
    <property type="project" value="UniProtKB-KW"/>
</dbReference>
<dbReference type="GO" id="GO:0008168">
    <property type="term" value="F:methyltransferase activity"/>
    <property type="evidence" value="ECO:0007669"/>
    <property type="project" value="UniProtKB-KW"/>
</dbReference>
<protein>
    <recommendedName>
        <fullName evidence="4">Methyltransferase</fullName>
        <ecNumber evidence="4">2.1.1.-</ecNumber>
    </recommendedName>
</protein>
<comment type="caution">
    <text evidence="5">The sequence shown here is derived from an EMBL/GenBank/DDBJ whole genome shotgun (WGS) entry which is preliminary data.</text>
</comment>
<dbReference type="Gene3D" id="3.20.20.480">
    <property type="entry name" value="Trimethylamine methyltransferase-like"/>
    <property type="match status" value="1"/>
</dbReference>
<accession>A0ABT5YR74</accession>
<name>A0ABT5YR74_9PROT</name>
<evidence type="ECO:0000256" key="2">
    <source>
        <dbReference type="ARBA" id="ARBA00022603"/>
    </source>
</evidence>